<organism evidence="2 3">
    <name type="scientific">Vigna mungo</name>
    <name type="common">Black gram</name>
    <name type="synonym">Phaseolus mungo</name>
    <dbReference type="NCBI Taxonomy" id="3915"/>
    <lineage>
        <taxon>Eukaryota</taxon>
        <taxon>Viridiplantae</taxon>
        <taxon>Streptophyta</taxon>
        <taxon>Embryophyta</taxon>
        <taxon>Tracheophyta</taxon>
        <taxon>Spermatophyta</taxon>
        <taxon>Magnoliopsida</taxon>
        <taxon>eudicotyledons</taxon>
        <taxon>Gunneridae</taxon>
        <taxon>Pentapetalae</taxon>
        <taxon>rosids</taxon>
        <taxon>fabids</taxon>
        <taxon>Fabales</taxon>
        <taxon>Fabaceae</taxon>
        <taxon>Papilionoideae</taxon>
        <taxon>50 kb inversion clade</taxon>
        <taxon>NPAAA clade</taxon>
        <taxon>indigoferoid/millettioid clade</taxon>
        <taxon>Phaseoleae</taxon>
        <taxon>Vigna</taxon>
    </lineage>
</organism>
<protein>
    <submittedName>
        <fullName evidence="2">Uncharacterized protein</fullName>
    </submittedName>
</protein>
<name>A0AAQ3RLX9_VIGMU</name>
<evidence type="ECO:0000313" key="2">
    <source>
        <dbReference type="EMBL" id="WVY97782.1"/>
    </source>
</evidence>
<keyword evidence="3" id="KW-1185">Reference proteome</keyword>
<evidence type="ECO:0000313" key="3">
    <source>
        <dbReference type="Proteomes" id="UP001374535"/>
    </source>
</evidence>
<evidence type="ECO:0000256" key="1">
    <source>
        <dbReference type="SAM" id="MobiDB-lite"/>
    </source>
</evidence>
<reference evidence="2 3" key="1">
    <citation type="journal article" date="2023" name="Life. Sci Alliance">
        <title>Evolutionary insights into 3D genome organization and epigenetic landscape of Vigna mungo.</title>
        <authorList>
            <person name="Junaid A."/>
            <person name="Singh B."/>
            <person name="Bhatia S."/>
        </authorList>
    </citation>
    <scope>NUCLEOTIDE SEQUENCE [LARGE SCALE GENOMIC DNA]</scope>
    <source>
        <strain evidence="2">Urdbean</strain>
    </source>
</reference>
<dbReference type="Proteomes" id="UP001374535">
    <property type="component" value="Chromosome 9"/>
</dbReference>
<sequence length="199" mass="22062">MCTNLNDATNLLLPNGSKILQGKAVVLESIHKLLHSDPGLHPHSLPLLVHFQYPIHQRQVHHSGPRKPDTVRGQPRPDRTDSGPLLVRLPHHALQLLHVLRLEEVASLHLVRPAPVRHRVQVLRQRRVPEDLRLLVLGIVRQGEAVIGGGTAEEEQRRVARVLAGFCIGGGGGFRHRRKSAEEHGMRVVASESDGALQK</sequence>
<feature type="compositionally biased region" description="Basic and acidic residues" evidence="1">
    <location>
        <begin position="66"/>
        <end position="81"/>
    </location>
</feature>
<dbReference type="EMBL" id="CP144692">
    <property type="protein sequence ID" value="WVY97782.1"/>
    <property type="molecule type" value="Genomic_DNA"/>
</dbReference>
<gene>
    <name evidence="2" type="ORF">V8G54_029933</name>
</gene>
<dbReference type="AlphaFoldDB" id="A0AAQ3RLX9"/>
<proteinExistence type="predicted"/>
<accession>A0AAQ3RLX9</accession>
<feature type="region of interest" description="Disordered" evidence="1">
    <location>
        <begin position="58"/>
        <end position="84"/>
    </location>
</feature>